<protein>
    <submittedName>
        <fullName evidence="1">8338_t:CDS:1</fullName>
    </submittedName>
</protein>
<evidence type="ECO:0000313" key="2">
    <source>
        <dbReference type="Proteomes" id="UP000789920"/>
    </source>
</evidence>
<gene>
    <name evidence="1" type="ORF">RPERSI_LOCUS1232</name>
</gene>
<dbReference type="Proteomes" id="UP000789920">
    <property type="component" value="Unassembled WGS sequence"/>
</dbReference>
<comment type="caution">
    <text evidence="1">The sequence shown here is derived from an EMBL/GenBank/DDBJ whole genome shotgun (WGS) entry which is preliminary data.</text>
</comment>
<name>A0ACA9KSM6_9GLOM</name>
<proteinExistence type="predicted"/>
<accession>A0ACA9KSM6</accession>
<evidence type="ECO:0000313" key="1">
    <source>
        <dbReference type="EMBL" id="CAG8487126.1"/>
    </source>
</evidence>
<feature type="non-terminal residue" evidence="1">
    <location>
        <position position="1"/>
    </location>
</feature>
<keyword evidence="2" id="KW-1185">Reference proteome</keyword>
<dbReference type="EMBL" id="CAJVQC010001082">
    <property type="protein sequence ID" value="CAG8487126.1"/>
    <property type="molecule type" value="Genomic_DNA"/>
</dbReference>
<organism evidence="1 2">
    <name type="scientific">Racocetra persica</name>
    <dbReference type="NCBI Taxonomy" id="160502"/>
    <lineage>
        <taxon>Eukaryota</taxon>
        <taxon>Fungi</taxon>
        <taxon>Fungi incertae sedis</taxon>
        <taxon>Mucoromycota</taxon>
        <taxon>Glomeromycotina</taxon>
        <taxon>Glomeromycetes</taxon>
        <taxon>Diversisporales</taxon>
        <taxon>Gigasporaceae</taxon>
        <taxon>Racocetra</taxon>
    </lineage>
</organism>
<sequence length="68" mass="7751">QHYESGKIPEYDNYSYDDDSVSGPSNFNQEHNISNIKGDEKNEINKMDNTCSKEPDNKNTKDAVNNPI</sequence>
<reference evidence="1" key="1">
    <citation type="submission" date="2021-06" db="EMBL/GenBank/DDBJ databases">
        <authorList>
            <person name="Kallberg Y."/>
            <person name="Tangrot J."/>
            <person name="Rosling A."/>
        </authorList>
    </citation>
    <scope>NUCLEOTIDE SEQUENCE</scope>
    <source>
        <strain evidence="1">MA461A</strain>
    </source>
</reference>